<protein>
    <submittedName>
        <fullName evidence="1">Uncharacterized protein</fullName>
    </submittedName>
</protein>
<sequence length="197" mass="22739">MDQQIHVKAQTLYGLARQAGLITSEPFSTVFSQEILRGISEMLDRERTFLIHSKPKTEDPEKLWKEGIDLKISELVAQELLDFLQNIHKAFSVAYDQPVEDVVFNFRTVSEDLSISDLGEKQENGKWFQGMKIDEETFWYLADEPALVQDTLHDINQKLSPLSKGILRADFRDQDQYVVIDLKHLPEFEKFGFSSVS</sequence>
<reference evidence="1 2" key="1">
    <citation type="journal article" date="2015" name="Nature">
        <title>rRNA introns, odd ribosomes, and small enigmatic genomes across a large radiation of phyla.</title>
        <authorList>
            <person name="Brown C.T."/>
            <person name="Hug L.A."/>
            <person name="Thomas B.C."/>
            <person name="Sharon I."/>
            <person name="Castelle C.J."/>
            <person name="Singh A."/>
            <person name="Wilkins M.J."/>
            <person name="Williams K.H."/>
            <person name="Banfield J.F."/>
        </authorList>
    </citation>
    <scope>NUCLEOTIDE SEQUENCE [LARGE SCALE GENOMIC DNA]</scope>
</reference>
<dbReference type="Proteomes" id="UP000034794">
    <property type="component" value="Unassembled WGS sequence"/>
</dbReference>
<dbReference type="EMBL" id="LCMI01000001">
    <property type="protein sequence ID" value="KKU33918.1"/>
    <property type="molecule type" value="Genomic_DNA"/>
</dbReference>
<organism evidence="1 2">
    <name type="scientific">Candidatus Collierbacteria bacterium GW2011_GWA2_46_26</name>
    <dbReference type="NCBI Taxonomy" id="1618381"/>
    <lineage>
        <taxon>Bacteria</taxon>
        <taxon>Candidatus Collieribacteriota</taxon>
    </lineage>
</organism>
<evidence type="ECO:0000313" key="1">
    <source>
        <dbReference type="EMBL" id="KKU33918.1"/>
    </source>
</evidence>
<dbReference type="AlphaFoldDB" id="A0A0G1RVB2"/>
<accession>A0A0G1RVB2</accession>
<name>A0A0G1RVB2_9BACT</name>
<comment type="caution">
    <text evidence="1">The sequence shown here is derived from an EMBL/GenBank/DDBJ whole genome shotgun (WGS) entry which is preliminary data.</text>
</comment>
<gene>
    <name evidence="1" type="ORF">UX47_C0001G0201</name>
</gene>
<evidence type="ECO:0000313" key="2">
    <source>
        <dbReference type="Proteomes" id="UP000034794"/>
    </source>
</evidence>
<proteinExistence type="predicted"/>